<evidence type="ECO:0000313" key="8">
    <source>
        <dbReference type="EMBL" id="REE85186.1"/>
    </source>
</evidence>
<dbReference type="InterPro" id="IPR001789">
    <property type="entry name" value="Sig_transdc_resp-reg_receiver"/>
</dbReference>
<dbReference type="GO" id="GO:0003677">
    <property type="term" value="F:DNA binding"/>
    <property type="evidence" value="ECO:0007669"/>
    <property type="project" value="UniProtKB-KW"/>
</dbReference>
<feature type="domain" description="HTH luxR-type" evidence="6">
    <location>
        <begin position="155"/>
        <end position="220"/>
    </location>
</feature>
<keyword evidence="1 5" id="KW-0597">Phosphoprotein</keyword>
<dbReference type="InterPro" id="IPR011006">
    <property type="entry name" value="CheY-like_superfamily"/>
</dbReference>
<gene>
    <name evidence="8" type="ORF">A8990_113104</name>
</gene>
<dbReference type="SMART" id="SM00448">
    <property type="entry name" value="REC"/>
    <property type="match status" value="1"/>
</dbReference>
<dbReference type="InterPro" id="IPR039420">
    <property type="entry name" value="WalR-like"/>
</dbReference>
<evidence type="ECO:0000256" key="4">
    <source>
        <dbReference type="ARBA" id="ARBA00023163"/>
    </source>
</evidence>
<feature type="modified residue" description="4-aspartylphosphate" evidence="5">
    <location>
        <position position="62"/>
    </location>
</feature>
<evidence type="ECO:0000256" key="1">
    <source>
        <dbReference type="ARBA" id="ARBA00022553"/>
    </source>
</evidence>
<dbReference type="PROSITE" id="PS50110">
    <property type="entry name" value="RESPONSE_REGULATORY"/>
    <property type="match status" value="1"/>
</dbReference>
<sequence length="222" mass="24479">MADQQADSKIRIMLIEDDPDWRRGLAAYLNGQPDMQVIGEADSAETALAVAPTAGADIILLDIMLTDSPDGLRLASELSGSGAQIIMLTSMEDRAFVVEAFRAGAVNYLVKSDFTAIPDAVRSAAANRSSIDSSAARLMLEEFRRLKKLEREYETDKFKRLLTPSEVQLLSMIHDGYSQTQIAEKSFLSLRTVKNHVNNILRKIGVKSSKEAAQQAKDNELF</sequence>
<dbReference type="Gene3D" id="3.40.50.2300">
    <property type="match status" value="1"/>
</dbReference>
<dbReference type="CDD" id="cd06170">
    <property type="entry name" value="LuxR_C_like"/>
    <property type="match status" value="1"/>
</dbReference>
<evidence type="ECO:0000256" key="2">
    <source>
        <dbReference type="ARBA" id="ARBA00023015"/>
    </source>
</evidence>
<evidence type="ECO:0000256" key="5">
    <source>
        <dbReference type="PROSITE-ProRule" id="PRU00169"/>
    </source>
</evidence>
<dbReference type="OrthoDB" id="192836at2"/>
<protein>
    <submittedName>
        <fullName evidence="8">LuxR family two component transcriptional regulator</fullName>
    </submittedName>
</protein>
<evidence type="ECO:0000256" key="3">
    <source>
        <dbReference type="ARBA" id="ARBA00023125"/>
    </source>
</evidence>
<keyword evidence="2" id="KW-0805">Transcription regulation</keyword>
<dbReference type="RefSeq" id="WP_116189492.1">
    <property type="nucleotide sequence ID" value="NZ_QTTN01000013.1"/>
</dbReference>
<dbReference type="PROSITE" id="PS50043">
    <property type="entry name" value="HTH_LUXR_2"/>
    <property type="match status" value="1"/>
</dbReference>
<dbReference type="GO" id="GO:0006355">
    <property type="term" value="P:regulation of DNA-templated transcription"/>
    <property type="evidence" value="ECO:0007669"/>
    <property type="project" value="InterPro"/>
</dbReference>
<keyword evidence="4" id="KW-0804">Transcription</keyword>
<proteinExistence type="predicted"/>
<name>A0A3D9S7C6_9BACL</name>
<dbReference type="EMBL" id="QTTN01000013">
    <property type="protein sequence ID" value="REE85186.1"/>
    <property type="molecule type" value="Genomic_DNA"/>
</dbReference>
<dbReference type="CDD" id="cd17535">
    <property type="entry name" value="REC_NarL-like"/>
    <property type="match status" value="1"/>
</dbReference>
<dbReference type="Proteomes" id="UP000256304">
    <property type="component" value="Unassembled WGS sequence"/>
</dbReference>
<reference evidence="8 9" key="1">
    <citation type="submission" date="2018-08" db="EMBL/GenBank/DDBJ databases">
        <title>Genomic Encyclopedia of Type Strains, Phase III (KMG-III): the genomes of soil and plant-associated and newly described type strains.</title>
        <authorList>
            <person name="Whitman W."/>
        </authorList>
    </citation>
    <scope>NUCLEOTIDE SEQUENCE [LARGE SCALE GENOMIC DNA]</scope>
    <source>
        <strain evidence="8 9">CGMCC 1.10966</strain>
    </source>
</reference>
<dbReference type="SMART" id="SM00421">
    <property type="entry name" value="HTH_LUXR"/>
    <property type="match status" value="1"/>
</dbReference>
<dbReference type="SUPFAM" id="SSF52172">
    <property type="entry name" value="CheY-like"/>
    <property type="match status" value="1"/>
</dbReference>
<dbReference type="PRINTS" id="PR00038">
    <property type="entry name" value="HTHLUXR"/>
</dbReference>
<keyword evidence="9" id="KW-1185">Reference proteome</keyword>
<accession>A0A3D9S7C6</accession>
<dbReference type="AlphaFoldDB" id="A0A3D9S7C6"/>
<organism evidence="8 9">
    <name type="scientific">Paenibacillus taihuensis</name>
    <dbReference type="NCBI Taxonomy" id="1156355"/>
    <lineage>
        <taxon>Bacteria</taxon>
        <taxon>Bacillati</taxon>
        <taxon>Bacillota</taxon>
        <taxon>Bacilli</taxon>
        <taxon>Bacillales</taxon>
        <taxon>Paenibacillaceae</taxon>
        <taxon>Paenibacillus</taxon>
    </lineage>
</organism>
<evidence type="ECO:0000259" key="7">
    <source>
        <dbReference type="PROSITE" id="PS50110"/>
    </source>
</evidence>
<comment type="caution">
    <text evidence="8">The sequence shown here is derived from an EMBL/GenBank/DDBJ whole genome shotgun (WGS) entry which is preliminary data.</text>
</comment>
<evidence type="ECO:0000313" key="9">
    <source>
        <dbReference type="Proteomes" id="UP000256304"/>
    </source>
</evidence>
<dbReference type="Pfam" id="PF00196">
    <property type="entry name" value="GerE"/>
    <property type="match status" value="1"/>
</dbReference>
<keyword evidence="3" id="KW-0238">DNA-binding</keyword>
<dbReference type="PANTHER" id="PTHR43214">
    <property type="entry name" value="TWO-COMPONENT RESPONSE REGULATOR"/>
    <property type="match status" value="1"/>
</dbReference>
<dbReference type="InterPro" id="IPR000792">
    <property type="entry name" value="Tscrpt_reg_LuxR_C"/>
</dbReference>
<evidence type="ECO:0000259" key="6">
    <source>
        <dbReference type="PROSITE" id="PS50043"/>
    </source>
</evidence>
<dbReference type="Pfam" id="PF00072">
    <property type="entry name" value="Response_reg"/>
    <property type="match status" value="1"/>
</dbReference>
<dbReference type="InterPro" id="IPR058245">
    <property type="entry name" value="NreC/VraR/RcsB-like_REC"/>
</dbReference>
<feature type="domain" description="Response regulatory" evidence="7">
    <location>
        <begin position="11"/>
        <end position="126"/>
    </location>
</feature>
<dbReference type="GO" id="GO:0000160">
    <property type="term" value="P:phosphorelay signal transduction system"/>
    <property type="evidence" value="ECO:0007669"/>
    <property type="project" value="InterPro"/>
</dbReference>